<gene>
    <name evidence="1" type="ORF">NQF89_05670</name>
</gene>
<reference evidence="1 2" key="1">
    <citation type="submission" date="2022-07" db="EMBL/GenBank/DDBJ databases">
        <title>Bombella genomes.</title>
        <authorList>
            <person name="Harer L."/>
            <person name="Styblova S."/>
            <person name="Ehrmann M."/>
        </authorList>
    </citation>
    <scope>NUCLEOTIDE SEQUENCE [LARGE SCALE GENOMIC DNA]</scope>
    <source>
        <strain evidence="1 2">TMW 2.2556</strain>
    </source>
</reference>
<comment type="caution">
    <text evidence="1">The sequence shown here is derived from an EMBL/GenBank/DDBJ whole genome shotgun (WGS) entry which is preliminary data.</text>
</comment>
<sequence>MVWDLYKVASAAIMVWALAHLLFGKSIGIIGKLLFFLTAIEAGAICLPAPWHLPCPEAVLPVVAVTVIYQELRLAKRVKSLLDKKMGPSQKF</sequence>
<protein>
    <submittedName>
        <fullName evidence="1">Uncharacterized protein</fullName>
    </submittedName>
</protein>
<proteinExistence type="predicted"/>
<dbReference type="Proteomes" id="UP001165575">
    <property type="component" value="Unassembled WGS sequence"/>
</dbReference>
<organism evidence="1 2">
    <name type="scientific">Bombella pollinis</name>
    <dbReference type="NCBI Taxonomy" id="2967337"/>
    <lineage>
        <taxon>Bacteria</taxon>
        <taxon>Pseudomonadati</taxon>
        <taxon>Pseudomonadota</taxon>
        <taxon>Alphaproteobacteria</taxon>
        <taxon>Acetobacterales</taxon>
        <taxon>Acetobacteraceae</taxon>
        <taxon>Bombella</taxon>
    </lineage>
</organism>
<keyword evidence="2" id="KW-1185">Reference proteome</keyword>
<dbReference type="RefSeq" id="WP_266137736.1">
    <property type="nucleotide sequence ID" value="NZ_JANIDX010000005.1"/>
</dbReference>
<evidence type="ECO:0000313" key="2">
    <source>
        <dbReference type="Proteomes" id="UP001165575"/>
    </source>
</evidence>
<name>A0ABT3WNW7_9PROT</name>
<evidence type="ECO:0000313" key="1">
    <source>
        <dbReference type="EMBL" id="MCX5619909.1"/>
    </source>
</evidence>
<dbReference type="EMBL" id="JANIDX010000005">
    <property type="protein sequence ID" value="MCX5619909.1"/>
    <property type="molecule type" value="Genomic_DNA"/>
</dbReference>
<accession>A0ABT3WNW7</accession>